<accession>A0A164WJD5</accession>
<protein>
    <submittedName>
        <fullName evidence="2">Uncharacterized protein</fullName>
    </submittedName>
</protein>
<proteinExistence type="predicted"/>
<sequence length="111" mass="12882">MPITPLLCIGFAQWLWCVSFIFFHGNNLASLLVSVTTSKRFGGQWENYALGLHSANWRENWYVARALESSSAEYEQAVTLKCMVFEGRMRYRGVIVKYAMVRILDKLRRIV</sequence>
<keyword evidence="1" id="KW-0812">Transmembrane</keyword>
<feature type="transmembrane region" description="Helical" evidence="1">
    <location>
        <begin position="12"/>
        <end position="35"/>
    </location>
</feature>
<name>A0A164WJD5_9AGAM</name>
<keyword evidence="3" id="KW-1185">Reference proteome</keyword>
<evidence type="ECO:0000313" key="3">
    <source>
        <dbReference type="Proteomes" id="UP000076722"/>
    </source>
</evidence>
<keyword evidence="1" id="KW-0472">Membrane</keyword>
<reference evidence="2 3" key="1">
    <citation type="journal article" date="2016" name="Mol. Biol. Evol.">
        <title>Comparative Genomics of Early-Diverging Mushroom-Forming Fungi Provides Insights into the Origins of Lignocellulose Decay Capabilities.</title>
        <authorList>
            <person name="Nagy L.G."/>
            <person name="Riley R."/>
            <person name="Tritt A."/>
            <person name="Adam C."/>
            <person name="Daum C."/>
            <person name="Floudas D."/>
            <person name="Sun H."/>
            <person name="Yadav J.S."/>
            <person name="Pangilinan J."/>
            <person name="Larsson K.H."/>
            <person name="Matsuura K."/>
            <person name="Barry K."/>
            <person name="Labutti K."/>
            <person name="Kuo R."/>
            <person name="Ohm R.A."/>
            <person name="Bhattacharya S.S."/>
            <person name="Shirouzu T."/>
            <person name="Yoshinaga Y."/>
            <person name="Martin F.M."/>
            <person name="Grigoriev I.V."/>
            <person name="Hibbett D.S."/>
        </authorList>
    </citation>
    <scope>NUCLEOTIDE SEQUENCE [LARGE SCALE GENOMIC DNA]</scope>
    <source>
        <strain evidence="2 3">HHB9708</strain>
    </source>
</reference>
<evidence type="ECO:0000256" key="1">
    <source>
        <dbReference type="SAM" id="Phobius"/>
    </source>
</evidence>
<gene>
    <name evidence="2" type="ORF">SISNIDRAFT_464751</name>
</gene>
<organism evidence="2 3">
    <name type="scientific">Sistotremastrum niveocremeum HHB9708</name>
    <dbReference type="NCBI Taxonomy" id="1314777"/>
    <lineage>
        <taxon>Eukaryota</taxon>
        <taxon>Fungi</taxon>
        <taxon>Dikarya</taxon>
        <taxon>Basidiomycota</taxon>
        <taxon>Agaricomycotina</taxon>
        <taxon>Agaricomycetes</taxon>
        <taxon>Sistotremastrales</taxon>
        <taxon>Sistotremastraceae</taxon>
        <taxon>Sertulicium</taxon>
        <taxon>Sertulicium niveocremeum</taxon>
    </lineage>
</organism>
<dbReference type="EMBL" id="KV419402">
    <property type="protein sequence ID" value="KZS95096.1"/>
    <property type="molecule type" value="Genomic_DNA"/>
</dbReference>
<keyword evidence="1" id="KW-1133">Transmembrane helix</keyword>
<dbReference type="Proteomes" id="UP000076722">
    <property type="component" value="Unassembled WGS sequence"/>
</dbReference>
<evidence type="ECO:0000313" key="2">
    <source>
        <dbReference type="EMBL" id="KZS95096.1"/>
    </source>
</evidence>
<dbReference type="AlphaFoldDB" id="A0A164WJD5"/>